<organism evidence="2 3">
    <name type="scientific">Roseiconus lacunae</name>
    <dbReference type="NCBI Taxonomy" id="2605694"/>
    <lineage>
        <taxon>Bacteria</taxon>
        <taxon>Pseudomonadati</taxon>
        <taxon>Planctomycetota</taxon>
        <taxon>Planctomycetia</taxon>
        <taxon>Pirellulales</taxon>
        <taxon>Pirellulaceae</taxon>
        <taxon>Roseiconus</taxon>
    </lineage>
</organism>
<reference evidence="2 3" key="1">
    <citation type="submission" date="2023-06" db="EMBL/GenBank/DDBJ databases">
        <title>Roseiconus lacunae JC819 isolated from Gulf of Mannar region, Tamil Nadu.</title>
        <authorList>
            <person name="Pk S."/>
            <person name="Ch S."/>
            <person name="Ch V.R."/>
        </authorList>
    </citation>
    <scope>NUCLEOTIDE SEQUENCE [LARGE SCALE GENOMIC DNA]</scope>
    <source>
        <strain evidence="2 3">JC819</strain>
    </source>
</reference>
<keyword evidence="1" id="KW-0812">Transmembrane</keyword>
<proteinExistence type="predicted"/>
<comment type="caution">
    <text evidence="2">The sequence shown here is derived from an EMBL/GenBank/DDBJ whole genome shotgun (WGS) entry which is preliminary data.</text>
</comment>
<evidence type="ECO:0000256" key="1">
    <source>
        <dbReference type="SAM" id="Phobius"/>
    </source>
</evidence>
<protein>
    <submittedName>
        <fullName evidence="2">Uncharacterized protein</fullName>
    </submittedName>
</protein>
<keyword evidence="1" id="KW-1133">Transmembrane helix</keyword>
<feature type="transmembrane region" description="Helical" evidence="1">
    <location>
        <begin position="117"/>
        <end position="136"/>
    </location>
</feature>
<accession>A0ABT7PF27</accession>
<feature type="transmembrane region" description="Helical" evidence="1">
    <location>
        <begin position="88"/>
        <end position="111"/>
    </location>
</feature>
<keyword evidence="3" id="KW-1185">Reference proteome</keyword>
<dbReference type="Proteomes" id="UP001239462">
    <property type="component" value="Unassembled WGS sequence"/>
</dbReference>
<evidence type="ECO:0000313" key="2">
    <source>
        <dbReference type="EMBL" id="MDM4015100.1"/>
    </source>
</evidence>
<dbReference type="RefSeq" id="WP_149496430.1">
    <property type="nucleotide sequence ID" value="NZ_JASZZN010000004.1"/>
</dbReference>
<name>A0ABT7PF27_9BACT</name>
<gene>
    <name evidence="2" type="ORF">QTN89_06635</name>
</gene>
<sequence>MASKATGRHAREPEKNLGRVLLQPPDLRNGACSTRVPERIGGRFGGQVQCNQTIDCVNIQRIAEILAPHRECEHQFDITDSLHRSEAAIAMIAVVLVTIIMLIAAVVLSVFATRIGIIVVMRNVFVVVQTVLVSLLNRSRQSVRIAA</sequence>
<keyword evidence="1" id="KW-0472">Membrane</keyword>
<evidence type="ECO:0000313" key="3">
    <source>
        <dbReference type="Proteomes" id="UP001239462"/>
    </source>
</evidence>
<dbReference type="EMBL" id="JASZZN010000004">
    <property type="protein sequence ID" value="MDM4015100.1"/>
    <property type="molecule type" value="Genomic_DNA"/>
</dbReference>